<evidence type="ECO:0000259" key="6">
    <source>
        <dbReference type="Pfam" id="PF01553"/>
    </source>
</evidence>
<dbReference type="AlphaFoldDB" id="A0A9P0E8E8"/>
<keyword evidence="5" id="KW-1133">Transmembrane helix</keyword>
<evidence type="ECO:0000256" key="2">
    <source>
        <dbReference type="ARBA" id="ARBA00013211"/>
    </source>
</evidence>
<evidence type="ECO:0000256" key="1">
    <source>
        <dbReference type="ARBA" id="ARBA00004728"/>
    </source>
</evidence>
<sequence>MSLVMSPTELITIIILLLLPIMYEHSHTFRYYLKFVIYYGLIMLTSVLVIPIMIWKPRNVENLILASFLCRHISDILGLQWELRGGDYLKRKEPCVIVANHQSSIDILGMFELWPVMRRCTVVAKKELLYAGPFGIAAWLCGLVFIDRLNSEASRLAINNSIKHLDEKKIIYFLLLPT</sequence>
<keyword evidence="5" id="KW-0472">Membrane</keyword>
<comment type="pathway">
    <text evidence="1">Phospholipid metabolism; CDP-diacylglycerol biosynthesis; CDP-diacylglycerol from sn-glycerol 3-phosphate: step 2/3.</text>
</comment>
<evidence type="ECO:0000256" key="4">
    <source>
        <dbReference type="ARBA" id="ARBA00023315"/>
    </source>
</evidence>
<dbReference type="PANTHER" id="PTHR10434">
    <property type="entry name" value="1-ACYL-SN-GLYCEROL-3-PHOSPHATE ACYLTRANSFERASE"/>
    <property type="match status" value="1"/>
</dbReference>
<dbReference type="PANTHER" id="PTHR10434:SF11">
    <property type="entry name" value="1-ACYL-SN-GLYCEROL-3-PHOSPHATE ACYLTRANSFERASE"/>
    <property type="match status" value="1"/>
</dbReference>
<dbReference type="InterPro" id="IPR002123">
    <property type="entry name" value="Plipid/glycerol_acylTrfase"/>
</dbReference>
<gene>
    <name evidence="7" type="ORF">NEZAVI_LOCUS728</name>
</gene>
<evidence type="ECO:0000256" key="3">
    <source>
        <dbReference type="ARBA" id="ARBA00022679"/>
    </source>
</evidence>
<proteinExistence type="predicted"/>
<dbReference type="EC" id="2.3.1.51" evidence="2"/>
<reference evidence="7" key="1">
    <citation type="submission" date="2022-01" db="EMBL/GenBank/DDBJ databases">
        <authorList>
            <person name="King R."/>
        </authorList>
    </citation>
    <scope>NUCLEOTIDE SEQUENCE</scope>
</reference>
<dbReference type="Pfam" id="PF01553">
    <property type="entry name" value="Acyltransferase"/>
    <property type="match status" value="1"/>
</dbReference>
<dbReference type="SUPFAM" id="SSF69593">
    <property type="entry name" value="Glycerol-3-phosphate (1)-acyltransferase"/>
    <property type="match status" value="1"/>
</dbReference>
<evidence type="ECO:0000256" key="5">
    <source>
        <dbReference type="SAM" id="Phobius"/>
    </source>
</evidence>
<keyword evidence="8" id="KW-1185">Reference proteome</keyword>
<evidence type="ECO:0000313" key="7">
    <source>
        <dbReference type="EMBL" id="CAH1389301.1"/>
    </source>
</evidence>
<dbReference type="GO" id="GO:0003841">
    <property type="term" value="F:1-acylglycerol-3-phosphate O-acyltransferase activity"/>
    <property type="evidence" value="ECO:0007669"/>
    <property type="project" value="UniProtKB-EC"/>
</dbReference>
<name>A0A9P0E8E8_NEZVI</name>
<dbReference type="CDD" id="cd07989">
    <property type="entry name" value="LPLAT_AGPAT-like"/>
    <property type="match status" value="1"/>
</dbReference>
<keyword evidence="5" id="KW-0812">Transmembrane</keyword>
<accession>A0A9P0E8E8</accession>
<keyword evidence="4" id="KW-0012">Acyltransferase</keyword>
<dbReference type="GO" id="GO:0005783">
    <property type="term" value="C:endoplasmic reticulum"/>
    <property type="evidence" value="ECO:0007669"/>
    <property type="project" value="TreeGrafter"/>
</dbReference>
<evidence type="ECO:0000313" key="8">
    <source>
        <dbReference type="Proteomes" id="UP001152798"/>
    </source>
</evidence>
<dbReference type="Proteomes" id="UP001152798">
    <property type="component" value="Chromosome 1"/>
</dbReference>
<dbReference type="GO" id="GO:0006654">
    <property type="term" value="P:phosphatidic acid biosynthetic process"/>
    <property type="evidence" value="ECO:0007669"/>
    <property type="project" value="TreeGrafter"/>
</dbReference>
<organism evidence="7 8">
    <name type="scientific">Nezara viridula</name>
    <name type="common">Southern green stink bug</name>
    <name type="synonym">Cimex viridulus</name>
    <dbReference type="NCBI Taxonomy" id="85310"/>
    <lineage>
        <taxon>Eukaryota</taxon>
        <taxon>Metazoa</taxon>
        <taxon>Ecdysozoa</taxon>
        <taxon>Arthropoda</taxon>
        <taxon>Hexapoda</taxon>
        <taxon>Insecta</taxon>
        <taxon>Pterygota</taxon>
        <taxon>Neoptera</taxon>
        <taxon>Paraneoptera</taxon>
        <taxon>Hemiptera</taxon>
        <taxon>Heteroptera</taxon>
        <taxon>Panheteroptera</taxon>
        <taxon>Pentatomomorpha</taxon>
        <taxon>Pentatomoidea</taxon>
        <taxon>Pentatomidae</taxon>
        <taxon>Pentatominae</taxon>
        <taxon>Nezara</taxon>
    </lineage>
</organism>
<keyword evidence="3" id="KW-0808">Transferase</keyword>
<feature type="transmembrane region" description="Helical" evidence="5">
    <location>
        <begin position="36"/>
        <end position="55"/>
    </location>
</feature>
<feature type="domain" description="Phospholipid/glycerol acyltransferase" evidence="6">
    <location>
        <begin position="83"/>
        <end position="172"/>
    </location>
</feature>
<protein>
    <recommendedName>
        <fullName evidence="2">1-acylglycerol-3-phosphate O-acyltransferase</fullName>
        <ecNumber evidence="2">2.3.1.51</ecNumber>
    </recommendedName>
</protein>
<dbReference type="EMBL" id="OV725077">
    <property type="protein sequence ID" value="CAH1389301.1"/>
    <property type="molecule type" value="Genomic_DNA"/>
</dbReference>